<gene>
    <name evidence="2" type="ORF">FAB82_25590</name>
</gene>
<feature type="transmembrane region" description="Helical" evidence="1">
    <location>
        <begin position="132"/>
        <end position="154"/>
    </location>
</feature>
<reference evidence="2 3" key="2">
    <citation type="submission" date="2019-05" db="EMBL/GenBank/DDBJ databases">
        <title>Glycomyces buryatensis sp. nov.</title>
        <authorList>
            <person name="Nikitina E."/>
        </authorList>
    </citation>
    <scope>NUCLEOTIDE SEQUENCE [LARGE SCALE GENOMIC DNA]</scope>
    <source>
        <strain evidence="2 3">18</strain>
    </source>
</reference>
<keyword evidence="1" id="KW-0472">Membrane</keyword>
<feature type="transmembrane region" description="Helical" evidence="1">
    <location>
        <begin position="34"/>
        <end position="58"/>
    </location>
</feature>
<keyword evidence="1" id="KW-1133">Transmembrane helix</keyword>
<dbReference type="OrthoDB" id="9813426at2"/>
<dbReference type="AlphaFoldDB" id="A0A4S8PQR6"/>
<dbReference type="EMBL" id="STGY01000083">
    <property type="protein sequence ID" value="THV33513.1"/>
    <property type="molecule type" value="Genomic_DNA"/>
</dbReference>
<proteinExistence type="predicted"/>
<organism evidence="2 3">
    <name type="scientific">Glycomyces buryatensis</name>
    <dbReference type="NCBI Taxonomy" id="2570927"/>
    <lineage>
        <taxon>Bacteria</taxon>
        <taxon>Bacillati</taxon>
        <taxon>Actinomycetota</taxon>
        <taxon>Actinomycetes</taxon>
        <taxon>Glycomycetales</taxon>
        <taxon>Glycomycetaceae</taxon>
        <taxon>Glycomyces</taxon>
    </lineage>
</organism>
<accession>A0A4S8PQR6</accession>
<keyword evidence="1" id="KW-0812">Transmembrane</keyword>
<evidence type="ECO:0000313" key="2">
    <source>
        <dbReference type="EMBL" id="THV33513.1"/>
    </source>
</evidence>
<dbReference type="RefSeq" id="WP_136537394.1">
    <property type="nucleotide sequence ID" value="NZ_STGY01000083.1"/>
</dbReference>
<feature type="transmembrane region" description="Helical" evidence="1">
    <location>
        <begin position="160"/>
        <end position="179"/>
    </location>
</feature>
<reference evidence="3" key="1">
    <citation type="submission" date="2019-04" db="EMBL/GenBank/DDBJ databases">
        <title>Nocardioides xinjiangensis sp. nov.</title>
        <authorList>
            <person name="Liu S."/>
        </authorList>
    </citation>
    <scope>NUCLEOTIDE SEQUENCE [LARGE SCALE GENOMIC DNA]</scope>
    <source>
        <strain evidence="3">18</strain>
    </source>
</reference>
<evidence type="ECO:0000313" key="3">
    <source>
        <dbReference type="Proteomes" id="UP000308760"/>
    </source>
</evidence>
<protein>
    <recommendedName>
        <fullName evidence="4">DedA family protein</fullName>
    </recommendedName>
</protein>
<comment type="caution">
    <text evidence="2">The sequence shown here is derived from an EMBL/GenBank/DDBJ whole genome shotgun (WGS) entry which is preliminary data.</text>
</comment>
<evidence type="ECO:0008006" key="4">
    <source>
        <dbReference type="Google" id="ProtNLM"/>
    </source>
</evidence>
<name>A0A4S8PQR6_9ACTN</name>
<dbReference type="Proteomes" id="UP000308760">
    <property type="component" value="Unassembled WGS sequence"/>
</dbReference>
<sequence>MTFSLPVVALVLTALVIADFFIPMVPSATTIAAIAGFIVGNWVLIAALVLWAAASSWLGDVVGFRTLRLARANWHWRVRGSAKVAALEERLRSTLTRHPNLTTLVARFVPAGRTALAWAATGAPEYHHTRMAALAAIAWSSYIVGLGLLIGWIFGAGVFSVAMTITSIAAGGFVLGWWIRTKPVPAPEQ</sequence>
<keyword evidence="3" id="KW-1185">Reference proteome</keyword>
<evidence type="ECO:0000256" key="1">
    <source>
        <dbReference type="SAM" id="Phobius"/>
    </source>
</evidence>